<reference evidence="2 3" key="1">
    <citation type="submission" date="2019-03" db="EMBL/GenBank/DDBJ databases">
        <title>Genomics of glacier-inhabiting Cryobacterium strains.</title>
        <authorList>
            <person name="Liu Q."/>
            <person name="Xin Y.-H."/>
        </authorList>
    </citation>
    <scope>NUCLEOTIDE SEQUENCE [LARGE SCALE GENOMIC DNA]</scope>
    <source>
        <strain evidence="2 3">Hh4</strain>
    </source>
</reference>
<protein>
    <submittedName>
        <fullName evidence="2">ComEC/Rec2 family competence protein</fullName>
    </submittedName>
</protein>
<feature type="transmembrane region" description="Helical" evidence="1">
    <location>
        <begin position="33"/>
        <end position="50"/>
    </location>
</feature>
<sequence length="82" mass="8174">MTIDLRLVGAAAAAWLTGWLLTGAPGWEAGSQLALWAAAAAALFLAFAARGERARSAPARSVPARAVLAQLAVCCAGAALVA</sequence>
<dbReference type="RefSeq" id="WP_198417685.1">
    <property type="nucleotide sequence ID" value="NZ_SOHH01000110.1"/>
</dbReference>
<feature type="non-terminal residue" evidence="2">
    <location>
        <position position="82"/>
    </location>
</feature>
<evidence type="ECO:0000313" key="3">
    <source>
        <dbReference type="Proteomes" id="UP000298313"/>
    </source>
</evidence>
<proteinExistence type="predicted"/>
<feature type="transmembrane region" description="Helical" evidence="1">
    <location>
        <begin position="62"/>
        <end position="81"/>
    </location>
</feature>
<keyword evidence="3" id="KW-1185">Reference proteome</keyword>
<evidence type="ECO:0000313" key="2">
    <source>
        <dbReference type="EMBL" id="TFD72289.1"/>
    </source>
</evidence>
<keyword evidence="1" id="KW-0472">Membrane</keyword>
<comment type="caution">
    <text evidence="2">The sequence shown here is derived from an EMBL/GenBank/DDBJ whole genome shotgun (WGS) entry which is preliminary data.</text>
</comment>
<organism evidence="2 3">
    <name type="scientific">Cryobacterium fucosi</name>
    <dbReference type="NCBI Taxonomy" id="1259157"/>
    <lineage>
        <taxon>Bacteria</taxon>
        <taxon>Bacillati</taxon>
        <taxon>Actinomycetota</taxon>
        <taxon>Actinomycetes</taxon>
        <taxon>Micrococcales</taxon>
        <taxon>Microbacteriaceae</taxon>
        <taxon>Cryobacterium</taxon>
    </lineage>
</organism>
<name>A0A4R9AX82_9MICO</name>
<gene>
    <name evidence="2" type="ORF">E3T48_15345</name>
</gene>
<keyword evidence="1" id="KW-1133">Transmembrane helix</keyword>
<keyword evidence="1" id="KW-0812">Transmembrane</keyword>
<dbReference type="AlphaFoldDB" id="A0A4R9AX82"/>
<dbReference type="EMBL" id="SOHH01000110">
    <property type="protein sequence ID" value="TFD72289.1"/>
    <property type="molecule type" value="Genomic_DNA"/>
</dbReference>
<dbReference type="Proteomes" id="UP000298313">
    <property type="component" value="Unassembled WGS sequence"/>
</dbReference>
<evidence type="ECO:0000256" key="1">
    <source>
        <dbReference type="SAM" id="Phobius"/>
    </source>
</evidence>
<accession>A0A4R9AX82</accession>